<evidence type="ECO:0000256" key="1">
    <source>
        <dbReference type="ARBA" id="ARBA00022741"/>
    </source>
</evidence>
<name>A0ABU4HID9_9ACTN</name>
<dbReference type="GO" id="GO:0005524">
    <property type="term" value="F:ATP binding"/>
    <property type="evidence" value="ECO:0007669"/>
    <property type="project" value="UniProtKB-KW"/>
</dbReference>
<protein>
    <submittedName>
        <fullName evidence="4">ATP-binding cassette domain-containing protein</fullName>
    </submittedName>
</protein>
<dbReference type="PROSITE" id="PS50893">
    <property type="entry name" value="ABC_TRANSPORTER_2"/>
    <property type="match status" value="1"/>
</dbReference>
<dbReference type="Gene3D" id="3.40.50.300">
    <property type="entry name" value="P-loop containing nucleotide triphosphate hydrolases"/>
    <property type="match status" value="1"/>
</dbReference>
<dbReference type="InterPro" id="IPR027417">
    <property type="entry name" value="P-loop_NTPase"/>
</dbReference>
<dbReference type="InterPro" id="IPR003593">
    <property type="entry name" value="AAA+_ATPase"/>
</dbReference>
<comment type="caution">
    <text evidence="4">The sequence shown here is derived from an EMBL/GenBank/DDBJ whole genome shotgun (WGS) entry which is preliminary data.</text>
</comment>
<dbReference type="SMART" id="SM00382">
    <property type="entry name" value="AAA"/>
    <property type="match status" value="1"/>
</dbReference>
<accession>A0ABU4HID9</accession>
<feature type="domain" description="ABC transporter" evidence="3">
    <location>
        <begin position="4"/>
        <end position="245"/>
    </location>
</feature>
<dbReference type="InterPro" id="IPR050107">
    <property type="entry name" value="ABC_carbohydrate_import_ATPase"/>
</dbReference>
<evidence type="ECO:0000313" key="5">
    <source>
        <dbReference type="Proteomes" id="UP001284601"/>
    </source>
</evidence>
<reference evidence="4 5" key="2">
    <citation type="submission" date="2023-10" db="EMBL/GenBank/DDBJ databases">
        <authorList>
            <person name="Han X.F."/>
        </authorList>
    </citation>
    <scope>NUCLEOTIDE SEQUENCE [LARGE SCALE GENOMIC DNA]</scope>
    <source>
        <strain evidence="4 5">KCTC 39840</strain>
    </source>
</reference>
<sequence length="251" mass="26945">MTLLEVRSATKHFGGVTALDEVSISVDAGEVVALVGDNGAGKSTLVKTIAGYLPPDHGEIRWRGEPVDLRHPTDATALGIETVYQDLALCDNLDTVQNLFLGREKVMYGLFGRRLARAEMEKQARAALDGLNIVTLKSLRTPIGKLSGGQRQSVAVCRSILTDPQLVLLDEPTAALGVAQRREVLDLIRRVRDQNRGVLLISHDLADVKEVSDRVVVLRLGRTVAELDGASCTHEELIAHITGAATGGVSS</sequence>
<dbReference type="Pfam" id="PF00005">
    <property type="entry name" value="ABC_tran"/>
    <property type="match status" value="1"/>
</dbReference>
<dbReference type="SUPFAM" id="SSF52540">
    <property type="entry name" value="P-loop containing nucleoside triphosphate hydrolases"/>
    <property type="match status" value="1"/>
</dbReference>
<dbReference type="CDD" id="cd03216">
    <property type="entry name" value="ABC_Carb_Monos_I"/>
    <property type="match status" value="1"/>
</dbReference>
<keyword evidence="5" id="KW-1185">Reference proteome</keyword>
<dbReference type="PANTHER" id="PTHR43790:SF8">
    <property type="entry name" value="SUGAR ABC TRANSPORTER ATP-BINDING PROTEIN"/>
    <property type="match status" value="1"/>
</dbReference>
<dbReference type="Proteomes" id="UP001284601">
    <property type="component" value="Unassembled WGS sequence"/>
</dbReference>
<keyword evidence="2 4" id="KW-0067">ATP-binding</keyword>
<dbReference type="RefSeq" id="WP_318595342.1">
    <property type="nucleotide sequence ID" value="NZ_JAWSTH010000002.1"/>
</dbReference>
<gene>
    <name evidence="4" type="ORF">R7226_01930</name>
</gene>
<dbReference type="InterPro" id="IPR003439">
    <property type="entry name" value="ABC_transporter-like_ATP-bd"/>
</dbReference>
<organism evidence="4 5">
    <name type="scientific">Conexibacter stalactiti</name>
    <dbReference type="NCBI Taxonomy" id="1940611"/>
    <lineage>
        <taxon>Bacteria</taxon>
        <taxon>Bacillati</taxon>
        <taxon>Actinomycetota</taxon>
        <taxon>Thermoleophilia</taxon>
        <taxon>Solirubrobacterales</taxon>
        <taxon>Conexibacteraceae</taxon>
        <taxon>Conexibacter</taxon>
    </lineage>
</organism>
<evidence type="ECO:0000259" key="3">
    <source>
        <dbReference type="PROSITE" id="PS50893"/>
    </source>
</evidence>
<proteinExistence type="predicted"/>
<evidence type="ECO:0000313" key="4">
    <source>
        <dbReference type="EMBL" id="MDW5593079.1"/>
    </source>
</evidence>
<dbReference type="EMBL" id="JAWSTH010000002">
    <property type="protein sequence ID" value="MDW5593079.1"/>
    <property type="molecule type" value="Genomic_DNA"/>
</dbReference>
<evidence type="ECO:0000256" key="2">
    <source>
        <dbReference type="ARBA" id="ARBA00022840"/>
    </source>
</evidence>
<keyword evidence="1" id="KW-0547">Nucleotide-binding</keyword>
<dbReference type="PANTHER" id="PTHR43790">
    <property type="entry name" value="CARBOHYDRATE TRANSPORT ATP-BINDING PROTEIN MG119-RELATED"/>
    <property type="match status" value="1"/>
</dbReference>
<reference evidence="5" key="1">
    <citation type="submission" date="2023-07" db="EMBL/GenBank/DDBJ databases">
        <title>Conexibacter stalactiti sp. nov., isolated from stalactites in a lava cave and emended description of the genus Conexibacter.</title>
        <authorList>
            <person name="Lee S.D."/>
        </authorList>
    </citation>
    <scope>NUCLEOTIDE SEQUENCE [LARGE SCALE GENOMIC DNA]</scope>
    <source>
        <strain evidence="5">KCTC 39840</strain>
    </source>
</reference>